<accession>A0A381VPZ0</accession>
<name>A0A381VPZ0_9ZZZZ</name>
<reference evidence="1" key="1">
    <citation type="submission" date="2018-05" db="EMBL/GenBank/DDBJ databases">
        <authorList>
            <person name="Lanie J.A."/>
            <person name="Ng W.-L."/>
            <person name="Kazmierczak K.M."/>
            <person name="Andrzejewski T.M."/>
            <person name="Davidsen T.M."/>
            <person name="Wayne K.J."/>
            <person name="Tettelin H."/>
            <person name="Glass J.I."/>
            <person name="Rusch D."/>
            <person name="Podicherti R."/>
            <person name="Tsui H.-C.T."/>
            <person name="Winkler M.E."/>
        </authorList>
    </citation>
    <scope>NUCLEOTIDE SEQUENCE</scope>
</reference>
<dbReference type="AlphaFoldDB" id="A0A381VPZ0"/>
<dbReference type="SUPFAM" id="SSF52833">
    <property type="entry name" value="Thioredoxin-like"/>
    <property type="match status" value="1"/>
</dbReference>
<evidence type="ECO:0000313" key="1">
    <source>
        <dbReference type="EMBL" id="SVA42131.1"/>
    </source>
</evidence>
<proteinExistence type="predicted"/>
<evidence type="ECO:0008006" key="2">
    <source>
        <dbReference type="Google" id="ProtNLM"/>
    </source>
</evidence>
<gene>
    <name evidence="1" type="ORF">METZ01_LOCUS94985</name>
</gene>
<dbReference type="Gene3D" id="3.40.30.10">
    <property type="entry name" value="Glutaredoxin"/>
    <property type="match status" value="1"/>
</dbReference>
<dbReference type="InterPro" id="IPR036249">
    <property type="entry name" value="Thioredoxin-like_sf"/>
</dbReference>
<sequence length="59" mass="6599">MEFVRLINQYGLKGKVRANKSGCLDACELGPTVVIYPGGIWYNQFSLSDVEEIFKTSVL</sequence>
<feature type="non-terminal residue" evidence="1">
    <location>
        <position position="59"/>
    </location>
</feature>
<dbReference type="EMBL" id="UINC01009395">
    <property type="protein sequence ID" value="SVA42131.1"/>
    <property type="molecule type" value="Genomic_DNA"/>
</dbReference>
<organism evidence="1">
    <name type="scientific">marine metagenome</name>
    <dbReference type="NCBI Taxonomy" id="408172"/>
    <lineage>
        <taxon>unclassified sequences</taxon>
        <taxon>metagenomes</taxon>
        <taxon>ecological metagenomes</taxon>
    </lineage>
</organism>
<dbReference type="CDD" id="cd02980">
    <property type="entry name" value="TRX_Fd_family"/>
    <property type="match status" value="1"/>
</dbReference>
<protein>
    <recommendedName>
        <fullName evidence="2">Ferredoxin</fullName>
    </recommendedName>
</protein>